<name>A0A0M3T2F8_9GAMM</name>
<dbReference type="EMBL" id="CP006911">
    <property type="protein sequence ID" value="ALE02655.1"/>
    <property type="molecule type" value="Genomic_DNA"/>
</dbReference>
<dbReference type="Proteomes" id="UP000068905">
    <property type="component" value="Chromosome"/>
</dbReference>
<evidence type="ECO:0000313" key="2">
    <source>
        <dbReference type="EMBL" id="ALE02655.1"/>
    </source>
</evidence>
<dbReference type="KEGG" id="tsn:W908_03260"/>
<dbReference type="STRING" id="1125411.W908_03260"/>
<protein>
    <recommendedName>
        <fullName evidence="4">Type 4 fimbrial biogenesis protein PilX N-terminal domain-containing protein</fullName>
    </recommendedName>
</protein>
<keyword evidence="1" id="KW-0812">Transmembrane</keyword>
<organism evidence="2 3">
    <name type="scientific">Candidatus Pseudothioglobus singularis PS1</name>
    <dbReference type="NCBI Taxonomy" id="1125411"/>
    <lineage>
        <taxon>Bacteria</taxon>
        <taxon>Pseudomonadati</taxon>
        <taxon>Pseudomonadota</taxon>
        <taxon>Gammaproteobacteria</taxon>
        <taxon>Candidatus Pseudothioglobaceae</taxon>
        <taxon>Candidatus Pseudothioglobus</taxon>
    </lineage>
</organism>
<keyword evidence="1" id="KW-0472">Membrane</keyword>
<evidence type="ECO:0000256" key="1">
    <source>
        <dbReference type="SAM" id="Phobius"/>
    </source>
</evidence>
<proteinExistence type="predicted"/>
<evidence type="ECO:0008006" key="4">
    <source>
        <dbReference type="Google" id="ProtNLM"/>
    </source>
</evidence>
<feature type="transmembrane region" description="Helical" evidence="1">
    <location>
        <begin position="12"/>
        <end position="33"/>
    </location>
</feature>
<keyword evidence="3" id="KW-1185">Reference proteome</keyword>
<sequence>MNKYMKKKRHGFIIVVSLTLMLVMMTMGIGLYYSTKQSSEMVGKSITKSDSFYSAESCIAEARIWLKTQSASGAPCKNTASGSLCHSVSSARMSKWQLNSENQILKNRAQNQKYECTIALLGQVAYEGGEGVGFDVGEGSGYGAAATNTKYMYRIRSQGSLNSASGVDSFLSQVEVIDSMIF</sequence>
<reference evidence="2 3" key="1">
    <citation type="journal article" date="2015" name="Genome Announc.">
        <title>Genome Sequence of 'Candidatus Thioglobus singularis' Strain PS1, a Mixotroph from the SUP05 Clade of Marine Gammaproteobacteria.</title>
        <authorList>
            <person name="Marshall K.T."/>
            <person name="Morris R.M."/>
        </authorList>
    </citation>
    <scope>NUCLEOTIDE SEQUENCE [LARGE SCALE GENOMIC DNA]</scope>
    <source>
        <strain evidence="2 3">PS1</strain>
    </source>
</reference>
<evidence type="ECO:0000313" key="3">
    <source>
        <dbReference type="Proteomes" id="UP000068905"/>
    </source>
</evidence>
<accession>A0A0M3T2F8</accession>
<dbReference type="AlphaFoldDB" id="A0A0M3T2F8"/>
<gene>
    <name evidence="2" type="ORF">W908_03260</name>
</gene>
<keyword evidence="1" id="KW-1133">Transmembrane helix</keyword>